<feature type="region of interest" description="Disordered" evidence="1">
    <location>
        <begin position="137"/>
        <end position="156"/>
    </location>
</feature>
<reference evidence="2" key="1">
    <citation type="journal article" date="2023" name="Mol. Phylogenet. Evol.">
        <title>Genome-scale phylogeny and comparative genomics of the fungal order Sordariales.</title>
        <authorList>
            <person name="Hensen N."/>
            <person name="Bonometti L."/>
            <person name="Westerberg I."/>
            <person name="Brannstrom I.O."/>
            <person name="Guillou S."/>
            <person name="Cros-Aarteil S."/>
            <person name="Calhoun S."/>
            <person name="Haridas S."/>
            <person name="Kuo A."/>
            <person name="Mondo S."/>
            <person name="Pangilinan J."/>
            <person name="Riley R."/>
            <person name="LaButti K."/>
            <person name="Andreopoulos B."/>
            <person name="Lipzen A."/>
            <person name="Chen C."/>
            <person name="Yan M."/>
            <person name="Daum C."/>
            <person name="Ng V."/>
            <person name="Clum A."/>
            <person name="Steindorff A."/>
            <person name="Ohm R.A."/>
            <person name="Martin F."/>
            <person name="Silar P."/>
            <person name="Natvig D.O."/>
            <person name="Lalanne C."/>
            <person name="Gautier V."/>
            <person name="Ament-Velasquez S.L."/>
            <person name="Kruys A."/>
            <person name="Hutchinson M.I."/>
            <person name="Powell A.J."/>
            <person name="Barry K."/>
            <person name="Miller A.N."/>
            <person name="Grigoriev I.V."/>
            <person name="Debuchy R."/>
            <person name="Gladieux P."/>
            <person name="Hiltunen Thoren M."/>
            <person name="Johannesson H."/>
        </authorList>
    </citation>
    <scope>NUCLEOTIDE SEQUENCE</scope>
    <source>
        <strain evidence="2">SMH4131-1</strain>
    </source>
</reference>
<sequence>MRAYIVSLRLGPRTPHTQTRTHLVYIGWDCLPNAKAARTSRKMLPRRDLPVAWMLRRVPAQSSPVQFATAYCGISTCALPAARYREPKGKKETMAGSQRSGGGQQTGSPHATWINQPADPSGILASRSISVAMGGTAGLQTRLRDPSGSHDRARDTERSQLVRCACACGGQGCPAVFPMRHSLSNHFGGLVSSHGIRHPDRGTNTHTHTRQRFVR</sequence>
<gene>
    <name evidence="2" type="ORF">B0T19DRAFT_300267</name>
</gene>
<dbReference type="Proteomes" id="UP001286456">
    <property type="component" value="Unassembled WGS sequence"/>
</dbReference>
<proteinExistence type="predicted"/>
<evidence type="ECO:0000313" key="3">
    <source>
        <dbReference type="Proteomes" id="UP001286456"/>
    </source>
</evidence>
<organism evidence="2 3">
    <name type="scientific">Cercophora scortea</name>
    <dbReference type="NCBI Taxonomy" id="314031"/>
    <lineage>
        <taxon>Eukaryota</taxon>
        <taxon>Fungi</taxon>
        <taxon>Dikarya</taxon>
        <taxon>Ascomycota</taxon>
        <taxon>Pezizomycotina</taxon>
        <taxon>Sordariomycetes</taxon>
        <taxon>Sordariomycetidae</taxon>
        <taxon>Sordariales</taxon>
        <taxon>Lasiosphaeriaceae</taxon>
        <taxon>Cercophora</taxon>
    </lineage>
</organism>
<reference evidence="2" key="2">
    <citation type="submission" date="2023-06" db="EMBL/GenBank/DDBJ databases">
        <authorList>
            <consortium name="Lawrence Berkeley National Laboratory"/>
            <person name="Haridas S."/>
            <person name="Hensen N."/>
            <person name="Bonometti L."/>
            <person name="Westerberg I."/>
            <person name="Brannstrom I.O."/>
            <person name="Guillou S."/>
            <person name="Cros-Aarteil S."/>
            <person name="Calhoun S."/>
            <person name="Kuo A."/>
            <person name="Mondo S."/>
            <person name="Pangilinan J."/>
            <person name="Riley R."/>
            <person name="Labutti K."/>
            <person name="Andreopoulos B."/>
            <person name="Lipzen A."/>
            <person name="Chen C."/>
            <person name="Yanf M."/>
            <person name="Daum C."/>
            <person name="Ng V."/>
            <person name="Clum A."/>
            <person name="Steindorff A."/>
            <person name="Ohm R."/>
            <person name="Martin F."/>
            <person name="Silar P."/>
            <person name="Natvig D."/>
            <person name="Lalanne C."/>
            <person name="Gautier V."/>
            <person name="Ament-Velasquez S.L."/>
            <person name="Kruys A."/>
            <person name="Hutchinson M.I."/>
            <person name="Powell A.J."/>
            <person name="Barry K."/>
            <person name="Miller A.N."/>
            <person name="Grigoriev I.V."/>
            <person name="Debuchy R."/>
            <person name="Gladieux P."/>
            <person name="Thoren M.H."/>
            <person name="Johannesson H."/>
        </authorList>
    </citation>
    <scope>NUCLEOTIDE SEQUENCE</scope>
    <source>
        <strain evidence="2">SMH4131-1</strain>
    </source>
</reference>
<dbReference type="EMBL" id="JAUEPO010000007">
    <property type="protein sequence ID" value="KAK3317858.1"/>
    <property type="molecule type" value="Genomic_DNA"/>
</dbReference>
<name>A0AAE0I3E1_9PEZI</name>
<evidence type="ECO:0000313" key="2">
    <source>
        <dbReference type="EMBL" id="KAK3317858.1"/>
    </source>
</evidence>
<comment type="caution">
    <text evidence="2">The sequence shown here is derived from an EMBL/GenBank/DDBJ whole genome shotgun (WGS) entry which is preliminary data.</text>
</comment>
<protein>
    <submittedName>
        <fullName evidence="2">Uncharacterized protein</fullName>
    </submittedName>
</protein>
<feature type="compositionally biased region" description="Basic and acidic residues" evidence="1">
    <location>
        <begin position="142"/>
        <end position="156"/>
    </location>
</feature>
<feature type="region of interest" description="Disordered" evidence="1">
    <location>
        <begin position="195"/>
        <end position="215"/>
    </location>
</feature>
<accession>A0AAE0I3E1</accession>
<feature type="region of interest" description="Disordered" evidence="1">
    <location>
        <begin position="86"/>
        <end position="119"/>
    </location>
</feature>
<evidence type="ECO:0000256" key="1">
    <source>
        <dbReference type="SAM" id="MobiDB-lite"/>
    </source>
</evidence>
<dbReference type="AlphaFoldDB" id="A0AAE0I3E1"/>
<keyword evidence="3" id="KW-1185">Reference proteome</keyword>